<protein>
    <submittedName>
        <fullName evidence="1">Hva22-like protein i</fullName>
    </submittedName>
</protein>
<evidence type="ECO:0000313" key="2">
    <source>
        <dbReference type="Proteomes" id="UP000187609"/>
    </source>
</evidence>
<organism evidence="1 2">
    <name type="scientific">Nicotiana attenuata</name>
    <name type="common">Coyote tobacco</name>
    <dbReference type="NCBI Taxonomy" id="49451"/>
    <lineage>
        <taxon>Eukaryota</taxon>
        <taxon>Viridiplantae</taxon>
        <taxon>Streptophyta</taxon>
        <taxon>Embryophyta</taxon>
        <taxon>Tracheophyta</taxon>
        <taxon>Spermatophyta</taxon>
        <taxon>Magnoliopsida</taxon>
        <taxon>eudicotyledons</taxon>
        <taxon>Gunneridae</taxon>
        <taxon>Pentapetalae</taxon>
        <taxon>asterids</taxon>
        <taxon>lamiids</taxon>
        <taxon>Solanales</taxon>
        <taxon>Solanaceae</taxon>
        <taxon>Nicotianoideae</taxon>
        <taxon>Nicotianeae</taxon>
        <taxon>Nicotiana</taxon>
    </lineage>
</organism>
<name>A0A1J6JN17_NICAT</name>
<dbReference type="Proteomes" id="UP000187609">
    <property type="component" value="Unassembled WGS sequence"/>
</dbReference>
<keyword evidence="2" id="KW-1185">Reference proteome</keyword>
<dbReference type="Pfam" id="PF14868">
    <property type="entry name" value="DUF4487"/>
    <property type="match status" value="1"/>
</dbReference>
<dbReference type="PANTHER" id="PTHR36702">
    <property type="entry name" value="HOLLIDAY JUNCTION RESOLVASE"/>
    <property type="match status" value="1"/>
</dbReference>
<dbReference type="AlphaFoldDB" id="A0A1J6JN17"/>
<reference evidence="1" key="1">
    <citation type="submission" date="2016-11" db="EMBL/GenBank/DDBJ databases">
        <title>The genome of Nicotiana attenuata.</title>
        <authorList>
            <person name="Xu S."/>
            <person name="Brockmoeller T."/>
            <person name="Gaquerel E."/>
            <person name="Navarro A."/>
            <person name="Kuhl H."/>
            <person name="Gase K."/>
            <person name="Ling Z."/>
            <person name="Zhou W."/>
            <person name="Kreitzer C."/>
            <person name="Stanke M."/>
            <person name="Tang H."/>
            <person name="Lyons E."/>
            <person name="Pandey P."/>
            <person name="Pandey S.P."/>
            <person name="Timmermann B."/>
            <person name="Baldwin I.T."/>
        </authorList>
    </citation>
    <scope>NUCLEOTIDE SEQUENCE [LARGE SCALE GENOMIC DNA]</scope>
    <source>
        <strain evidence="1">UT</strain>
    </source>
</reference>
<accession>A0A1J6JN17</accession>
<dbReference type="Gramene" id="OIT18662">
    <property type="protein sequence ID" value="OIT18662"/>
    <property type="gene ID" value="A4A49_43751"/>
</dbReference>
<sequence>MDLYSSTIVHYHLNAIQDLIMAMMDNNACMLRHLDNMEQMMSASSKKIPDTPEHSDVVVSLDDKYESEEVSTPLVIAESTTNFDLDKGLSSLVDDPEEEAYSRSYAYQVFAEIPNGELNMEVKNSVKNDSVITATQVFDEVFDVVSAVKCAHNDLVMFDNKLTMPCMLSACRHDQLISRGILDYLCKLGCAELLFTLHQFPPDHSGLDFPFDPGSSMPSTYVGATINFVFCAALGSLKPDKWVITNSVGSNVLIRITIHGFHIDIDDVVALDEQGAYDEWPLGLPTKDSLVADDKRNNIAAYIHLMVRVWSFFINPPKNALDIKEDERLGMAKNLRWLSGIFTDEDVYFYVLLFELPTISYISHKLDELLFHFKKKILKTFLMVSSSRHSWCAIDSFLIKALVHSYFLYYESITVATFQLHIPRISNSMWVAGDGMKKNGYYGSHSWNYTRLCEEHQIWNPNVEIAFICEKLQLVYHFLIIKLSTQNILSNHGAIKLHQFPPVSSATMYIVSLGGIVLLNCVWDPGLNSKTMNLYVHTETSEAQLLLGSRGNFCFCVYFDSITKVRDPGRQRDISSHSTDLAKGRVKYGIYHLTYFDIFSFDIIREGNPVLCNQMDEPGMFSLIANRFVDAFISWVSMCSKAHLSFFMYLWCPKTKKTTCVYDPLPSLVISRHEIVIYQNKLELRNRGKEMLFYWQRASSYGQMRICHILQYLASQSTPPYPLQQQRQGSLIRPLVNTHSLLIRLYLNLEDK</sequence>
<proteinExistence type="predicted"/>
<feature type="non-terminal residue" evidence="1">
    <location>
        <position position="752"/>
    </location>
</feature>
<evidence type="ECO:0000313" key="1">
    <source>
        <dbReference type="EMBL" id="OIT18662.1"/>
    </source>
</evidence>
<dbReference type="InterPro" id="IPR027902">
    <property type="entry name" value="DUF4487"/>
</dbReference>
<comment type="caution">
    <text evidence="1">The sequence shown here is derived from an EMBL/GenBank/DDBJ whole genome shotgun (WGS) entry which is preliminary data.</text>
</comment>
<gene>
    <name evidence="1" type="primary">HVA22I_2</name>
    <name evidence="1" type="ORF">A4A49_43751</name>
</gene>
<dbReference type="EMBL" id="MJEQ01020321">
    <property type="protein sequence ID" value="OIT18662.1"/>
    <property type="molecule type" value="Genomic_DNA"/>
</dbReference>
<dbReference type="PANTHER" id="PTHR36702:SF1">
    <property type="entry name" value="HOLLIDAY JUNCTION RESOLVASE"/>
    <property type="match status" value="1"/>
</dbReference>